<dbReference type="InterPro" id="IPR022742">
    <property type="entry name" value="Hydrolase_4"/>
</dbReference>
<dbReference type="InterPro" id="IPR053145">
    <property type="entry name" value="AB_hydrolase_Est10"/>
</dbReference>
<gene>
    <name evidence="2" type="ORF">METZ01_LOCUS122676</name>
</gene>
<reference evidence="2" key="1">
    <citation type="submission" date="2018-05" db="EMBL/GenBank/DDBJ databases">
        <authorList>
            <person name="Lanie J.A."/>
            <person name="Ng W.-L."/>
            <person name="Kazmierczak K.M."/>
            <person name="Andrzejewski T.M."/>
            <person name="Davidsen T.M."/>
            <person name="Wayne K.J."/>
            <person name="Tettelin H."/>
            <person name="Glass J.I."/>
            <person name="Rusch D."/>
            <person name="Podicherti R."/>
            <person name="Tsui H.-C.T."/>
            <person name="Winkler M.E."/>
        </authorList>
    </citation>
    <scope>NUCLEOTIDE SEQUENCE</scope>
</reference>
<organism evidence="2">
    <name type="scientific">marine metagenome</name>
    <dbReference type="NCBI Taxonomy" id="408172"/>
    <lineage>
        <taxon>unclassified sequences</taxon>
        <taxon>metagenomes</taxon>
        <taxon>ecological metagenomes</taxon>
    </lineage>
</organism>
<name>A0A381XZF7_9ZZZZ</name>
<dbReference type="GO" id="GO:0052689">
    <property type="term" value="F:carboxylic ester hydrolase activity"/>
    <property type="evidence" value="ECO:0007669"/>
    <property type="project" value="TreeGrafter"/>
</dbReference>
<accession>A0A381XZF7</accession>
<protein>
    <recommendedName>
        <fullName evidence="1">Serine aminopeptidase S33 domain-containing protein</fullName>
    </recommendedName>
</protein>
<proteinExistence type="predicted"/>
<evidence type="ECO:0000313" key="2">
    <source>
        <dbReference type="EMBL" id="SVA69822.1"/>
    </source>
</evidence>
<dbReference type="InterPro" id="IPR029058">
    <property type="entry name" value="AB_hydrolase_fold"/>
</dbReference>
<dbReference type="SUPFAM" id="SSF53474">
    <property type="entry name" value="alpha/beta-Hydrolases"/>
    <property type="match status" value="1"/>
</dbReference>
<dbReference type="EMBL" id="UINC01016844">
    <property type="protein sequence ID" value="SVA69822.1"/>
    <property type="molecule type" value="Genomic_DNA"/>
</dbReference>
<feature type="domain" description="Serine aminopeptidase S33" evidence="1">
    <location>
        <begin position="73"/>
        <end position="179"/>
    </location>
</feature>
<evidence type="ECO:0000259" key="1">
    <source>
        <dbReference type="Pfam" id="PF12146"/>
    </source>
</evidence>
<dbReference type="PANTHER" id="PTHR43265">
    <property type="entry name" value="ESTERASE ESTD"/>
    <property type="match status" value="1"/>
</dbReference>
<dbReference type="Gene3D" id="3.40.50.1820">
    <property type="entry name" value="alpha/beta hydrolase"/>
    <property type="match status" value="1"/>
</dbReference>
<dbReference type="PANTHER" id="PTHR43265:SF1">
    <property type="entry name" value="ESTERASE ESTD"/>
    <property type="match status" value="1"/>
</dbReference>
<sequence>MKQLLVLFYFLFTGVFVLAQEEIVVLETPTGNIEGTLLLPPKENIPLVLIIAGSGPTDRDGNSGSLKNNSLKMLAQGLYDNNIASLRFDKRGIGASAAAFKGGEEDLRFEDYIRDVQQWHSLLKDDSRFSSFIILGHSEGSLIGMIASQTVIPDKFISLAGPGFSMQATLRRQLADQPAYILSMSLPIIEQLEKGKTVDSVPPLINALFRPSIQPYLISCFKYDPVIEISKVQNPVLIVQGTTDIQIQVEDAKKLAAANSNSELVIIEGMNHILKEAEAHRFLNLRTYGDPNLELKQGLIESITMFIVD</sequence>
<dbReference type="Pfam" id="PF12146">
    <property type="entry name" value="Hydrolase_4"/>
    <property type="match status" value="1"/>
</dbReference>
<dbReference type="AlphaFoldDB" id="A0A381XZF7"/>